<evidence type="ECO:0000313" key="3">
    <source>
        <dbReference type="EMBL" id="MFC5908508.1"/>
    </source>
</evidence>
<accession>A0ABW1G2K4</accession>
<dbReference type="RefSeq" id="WP_380583504.1">
    <property type="nucleotide sequence ID" value="NZ_JBHSQJ010000060.1"/>
</dbReference>
<sequence>MTNPLRRRALTALLCASTALGLAACSSAAGTKSSADKAATSSASAAPADPTAGLPTGTKLKSLLLPHSVLPKTLKADPSGDQDSGGTYTQPSDEKVPAAKACPGLNATDWIGATGVGSDSFAASDATDRYNNMFAQQLDAFEGDGAQRAMAALRKVFAECKSFTIKQDGQSLHSKLTQKTLPGLGDDAVEAVITSPDFDGGDTLVAVRVGKVVVTTLASDQKTTGGYGVALTRKLVARVR</sequence>
<feature type="region of interest" description="Disordered" evidence="1">
    <location>
        <begin position="72"/>
        <end position="99"/>
    </location>
</feature>
<evidence type="ECO:0008006" key="5">
    <source>
        <dbReference type="Google" id="ProtNLM"/>
    </source>
</evidence>
<evidence type="ECO:0000256" key="2">
    <source>
        <dbReference type="SAM" id="SignalP"/>
    </source>
</evidence>
<feature type="chain" id="PRO_5046950531" description="Sensor domain-containing protein" evidence="2">
    <location>
        <begin position="29"/>
        <end position="240"/>
    </location>
</feature>
<reference evidence="4" key="1">
    <citation type="journal article" date="2019" name="Int. J. Syst. Evol. Microbiol.">
        <title>The Global Catalogue of Microorganisms (GCM) 10K type strain sequencing project: providing services to taxonomists for standard genome sequencing and annotation.</title>
        <authorList>
            <consortium name="The Broad Institute Genomics Platform"/>
            <consortium name="The Broad Institute Genome Sequencing Center for Infectious Disease"/>
            <person name="Wu L."/>
            <person name="Ma J."/>
        </authorList>
    </citation>
    <scope>NUCLEOTIDE SEQUENCE [LARGE SCALE GENOMIC DNA]</scope>
    <source>
        <strain evidence="4">JCM 4816</strain>
    </source>
</reference>
<evidence type="ECO:0000256" key="1">
    <source>
        <dbReference type="SAM" id="MobiDB-lite"/>
    </source>
</evidence>
<feature type="compositionally biased region" description="Polar residues" evidence="1">
    <location>
        <begin position="81"/>
        <end position="91"/>
    </location>
</feature>
<organism evidence="3 4">
    <name type="scientific">Streptacidiphilus monticola</name>
    <dbReference type="NCBI Taxonomy" id="2161674"/>
    <lineage>
        <taxon>Bacteria</taxon>
        <taxon>Bacillati</taxon>
        <taxon>Actinomycetota</taxon>
        <taxon>Actinomycetes</taxon>
        <taxon>Kitasatosporales</taxon>
        <taxon>Streptomycetaceae</taxon>
        <taxon>Streptacidiphilus</taxon>
    </lineage>
</organism>
<proteinExistence type="predicted"/>
<evidence type="ECO:0000313" key="4">
    <source>
        <dbReference type="Proteomes" id="UP001596174"/>
    </source>
</evidence>
<protein>
    <recommendedName>
        <fullName evidence="5">Sensor domain-containing protein</fullName>
    </recommendedName>
</protein>
<name>A0ABW1G2K4_9ACTN</name>
<gene>
    <name evidence="3" type="ORF">ACFP3V_14960</name>
</gene>
<dbReference type="EMBL" id="JBHSQJ010000060">
    <property type="protein sequence ID" value="MFC5908508.1"/>
    <property type="molecule type" value="Genomic_DNA"/>
</dbReference>
<feature type="signal peptide" evidence="2">
    <location>
        <begin position="1"/>
        <end position="28"/>
    </location>
</feature>
<dbReference type="PROSITE" id="PS51318">
    <property type="entry name" value="TAT"/>
    <property type="match status" value="1"/>
</dbReference>
<comment type="caution">
    <text evidence="3">The sequence shown here is derived from an EMBL/GenBank/DDBJ whole genome shotgun (WGS) entry which is preliminary data.</text>
</comment>
<keyword evidence="2" id="KW-0732">Signal</keyword>
<dbReference type="Proteomes" id="UP001596174">
    <property type="component" value="Unassembled WGS sequence"/>
</dbReference>
<dbReference type="InterPro" id="IPR006311">
    <property type="entry name" value="TAT_signal"/>
</dbReference>
<keyword evidence="4" id="KW-1185">Reference proteome</keyword>
<dbReference type="PROSITE" id="PS51257">
    <property type="entry name" value="PROKAR_LIPOPROTEIN"/>
    <property type="match status" value="1"/>
</dbReference>